<gene>
    <name evidence="2" type="ORF">GWK08_06645</name>
</gene>
<protein>
    <submittedName>
        <fullName evidence="2">Uncharacterized protein</fullName>
    </submittedName>
</protein>
<dbReference type="AlphaFoldDB" id="A0A6P0UL14"/>
<evidence type="ECO:0000256" key="1">
    <source>
        <dbReference type="SAM" id="Phobius"/>
    </source>
</evidence>
<organism evidence="2 3">
    <name type="scientific">Leptobacterium flavescens</name>
    <dbReference type="NCBI Taxonomy" id="472055"/>
    <lineage>
        <taxon>Bacteria</taxon>
        <taxon>Pseudomonadati</taxon>
        <taxon>Bacteroidota</taxon>
        <taxon>Flavobacteriia</taxon>
        <taxon>Flavobacteriales</taxon>
        <taxon>Flavobacteriaceae</taxon>
        <taxon>Leptobacterium</taxon>
    </lineage>
</organism>
<dbReference type="Proteomes" id="UP000468581">
    <property type="component" value="Unassembled WGS sequence"/>
</dbReference>
<keyword evidence="1" id="KW-0472">Membrane</keyword>
<name>A0A6P0UL14_9FLAO</name>
<proteinExistence type="predicted"/>
<sequence>MENTYFDIDLFEKNCKQSLAIINLNYDSKFKKNIHYESISNFYLSLKKMNLESNELMKYRVLLADYLDLITKEKEKILEENSQENYSKYVEPIGVYLAEKDDFALRGYIIFIFIGISMGLFLTVLFRNYIWVLYGTFIVILLRIVYLNKKRKQNKLYGYQF</sequence>
<keyword evidence="1" id="KW-0812">Transmembrane</keyword>
<comment type="caution">
    <text evidence="2">The sequence shown here is derived from an EMBL/GenBank/DDBJ whole genome shotgun (WGS) entry which is preliminary data.</text>
</comment>
<keyword evidence="1" id="KW-1133">Transmembrane helix</keyword>
<evidence type="ECO:0000313" key="3">
    <source>
        <dbReference type="Proteomes" id="UP000468581"/>
    </source>
</evidence>
<accession>A0A6P0UL14</accession>
<feature type="transmembrane region" description="Helical" evidence="1">
    <location>
        <begin position="128"/>
        <end position="146"/>
    </location>
</feature>
<feature type="transmembrane region" description="Helical" evidence="1">
    <location>
        <begin position="103"/>
        <end position="122"/>
    </location>
</feature>
<dbReference type="RefSeq" id="WP_163606112.1">
    <property type="nucleotide sequence ID" value="NZ_JAABOO010000001.1"/>
</dbReference>
<evidence type="ECO:0000313" key="2">
    <source>
        <dbReference type="EMBL" id="NER13110.1"/>
    </source>
</evidence>
<keyword evidence="3" id="KW-1185">Reference proteome</keyword>
<dbReference type="EMBL" id="JAABOO010000001">
    <property type="protein sequence ID" value="NER13110.1"/>
    <property type="molecule type" value="Genomic_DNA"/>
</dbReference>
<reference evidence="2 3" key="1">
    <citation type="submission" date="2020-01" db="EMBL/GenBank/DDBJ databases">
        <title>Leptobacterium flavescens.</title>
        <authorList>
            <person name="Wang G."/>
        </authorList>
    </citation>
    <scope>NUCLEOTIDE SEQUENCE [LARGE SCALE GENOMIC DNA]</scope>
    <source>
        <strain evidence="2 3">KCTC 22160</strain>
    </source>
</reference>